<evidence type="ECO:0000256" key="1">
    <source>
        <dbReference type="SAM" id="SignalP"/>
    </source>
</evidence>
<organism evidence="3 4">
    <name type="scientific">Salinispira pacifica</name>
    <dbReference type="NCBI Taxonomy" id="1307761"/>
    <lineage>
        <taxon>Bacteria</taxon>
        <taxon>Pseudomonadati</taxon>
        <taxon>Spirochaetota</taxon>
        <taxon>Spirochaetia</taxon>
        <taxon>Spirochaetales</taxon>
        <taxon>Spirochaetaceae</taxon>
        <taxon>Salinispira</taxon>
    </lineage>
</organism>
<evidence type="ECO:0000259" key="2">
    <source>
        <dbReference type="Pfam" id="PF09084"/>
    </source>
</evidence>
<evidence type="ECO:0000313" key="4">
    <source>
        <dbReference type="Proteomes" id="UP000018680"/>
    </source>
</evidence>
<feature type="signal peptide" evidence="1">
    <location>
        <begin position="1"/>
        <end position="18"/>
    </location>
</feature>
<protein>
    <submittedName>
        <fullName evidence="3">ABC-type nitrate/sulfonate/bicarbonate transport system, periplasmic component</fullName>
    </submittedName>
</protein>
<dbReference type="PATRIC" id="fig|1307761.3.peg.590"/>
<sequence>MKKLFVLALLVLPVAIWATGARETTEEPVEQIAVEPTEVTISVPTGAPTVAISRLAAENLPSAEGYELKWDVVTSPDLMGARLVSGEADIAIVPTNLAARLYNQGKDVRLVGAVVWGILYVAGTEPAESWEDLRGKEVGIFGRGLTPDLVFRHVLSENGLDPDVDLTLNYFASATEIAPALITGKLSMSLIPEPMLSMVLSRNENASILFDLQQEWADVSRSASSYPQAVLVAQADFLDEHPDFFQSFVREFSQASLWVNENPQQAGEYSAALMEGTNPQILTAAIPRLKIDFVDAADSRPAIEEYLGVLLQANPDSLSGDIPSDGFYEIR</sequence>
<dbReference type="AlphaFoldDB" id="V5WE03"/>
<dbReference type="Pfam" id="PF09084">
    <property type="entry name" value="NMT1"/>
    <property type="match status" value="1"/>
</dbReference>
<dbReference type="SUPFAM" id="SSF53850">
    <property type="entry name" value="Periplasmic binding protein-like II"/>
    <property type="match status" value="1"/>
</dbReference>
<dbReference type="KEGG" id="slr:L21SP2_0589"/>
<dbReference type="HOGENOM" id="CLU_062584_0_0_12"/>
<gene>
    <name evidence="3" type="ORF">L21SP2_0589</name>
</gene>
<dbReference type="InterPro" id="IPR015168">
    <property type="entry name" value="SsuA/THI5"/>
</dbReference>
<reference evidence="3 4" key="1">
    <citation type="journal article" date="2015" name="Stand. Genomic Sci.">
        <title>Complete genome sequence and description of Salinispira pacifica gen. nov., sp. nov., a novel spirochaete isolated form a hypersaline microbial mat.</title>
        <authorList>
            <person name="Ben Hania W."/>
            <person name="Joseph M."/>
            <person name="Schumann P."/>
            <person name="Bunk B."/>
            <person name="Fiebig A."/>
            <person name="Sproer C."/>
            <person name="Klenk H.P."/>
            <person name="Fardeau M.L."/>
            <person name="Spring S."/>
        </authorList>
    </citation>
    <scope>NUCLEOTIDE SEQUENCE [LARGE SCALE GENOMIC DNA]</scope>
    <source>
        <strain evidence="3 4">L21-RPul-D2</strain>
    </source>
</reference>
<dbReference type="EMBL" id="CP006939">
    <property type="protein sequence ID" value="AHC14018.1"/>
    <property type="molecule type" value="Genomic_DNA"/>
</dbReference>
<dbReference type="eggNOG" id="COG0715">
    <property type="taxonomic scope" value="Bacteria"/>
</dbReference>
<feature type="chain" id="PRO_5004741880" evidence="1">
    <location>
        <begin position="19"/>
        <end position="331"/>
    </location>
</feature>
<dbReference type="PANTHER" id="PTHR30024:SF46">
    <property type="entry name" value="ABC TRANSPORTER, SUBSTRATE-BINDING LIPOPROTEIN"/>
    <property type="match status" value="1"/>
</dbReference>
<dbReference type="RefSeq" id="WP_024266950.1">
    <property type="nucleotide sequence ID" value="NC_023035.1"/>
</dbReference>
<keyword evidence="4" id="KW-1185">Reference proteome</keyword>
<dbReference type="STRING" id="1307761.L21SP2_0589"/>
<accession>V5WE03</accession>
<dbReference type="Gene3D" id="3.40.190.10">
    <property type="entry name" value="Periplasmic binding protein-like II"/>
    <property type="match status" value="2"/>
</dbReference>
<name>V5WE03_9SPIO</name>
<dbReference type="PIRSF" id="PIRSF027386">
    <property type="entry name" value="UCP027386_ABC_sbc_TM0202"/>
    <property type="match status" value="1"/>
</dbReference>
<dbReference type="Proteomes" id="UP000018680">
    <property type="component" value="Chromosome"/>
</dbReference>
<evidence type="ECO:0000313" key="3">
    <source>
        <dbReference type="EMBL" id="AHC14018.1"/>
    </source>
</evidence>
<keyword evidence="1" id="KW-0732">Signal</keyword>
<proteinExistence type="predicted"/>
<dbReference type="PANTHER" id="PTHR30024">
    <property type="entry name" value="ALIPHATIC SULFONATES-BINDING PROTEIN-RELATED"/>
    <property type="match status" value="1"/>
</dbReference>
<feature type="domain" description="SsuA/THI5-like" evidence="2">
    <location>
        <begin position="83"/>
        <end position="266"/>
    </location>
</feature>
<dbReference type="InterPro" id="IPR027024">
    <property type="entry name" value="UCP027386_ABC_sbc_TM0202"/>
</dbReference>